<dbReference type="Pfam" id="PF07727">
    <property type="entry name" value="RVT_2"/>
    <property type="match status" value="1"/>
</dbReference>
<comment type="caution">
    <text evidence="2">The sequence shown here is derived from an EMBL/GenBank/DDBJ whole genome shotgun (WGS) entry which is preliminary data.</text>
</comment>
<dbReference type="Proteomes" id="UP001295423">
    <property type="component" value="Unassembled WGS sequence"/>
</dbReference>
<dbReference type="EMBL" id="CAKOGP040002434">
    <property type="protein sequence ID" value="CAJ1969856.1"/>
    <property type="molecule type" value="Genomic_DNA"/>
</dbReference>
<proteinExistence type="predicted"/>
<sequence>MSHRWEEAMNGPLADGYMEAAIKEIKTLQQMEVWEVTVRLLLILFLVLGLKTKQVDYTASFTHAPIGDKEVFREMPRGFAKKGKVLKLKKSLYGLKQLPVNFFNFIKGKLENAGFKSHKEVDPCLFISDKVICLVYIDDTLFFSPKEEYINKAMESLKSQRVAVEIEDSVAGFLGVQ</sequence>
<dbReference type="AlphaFoldDB" id="A0AAD2PY32"/>
<accession>A0AAD2PY32</accession>
<evidence type="ECO:0000259" key="1">
    <source>
        <dbReference type="Pfam" id="PF07727"/>
    </source>
</evidence>
<feature type="domain" description="Reverse transcriptase Ty1/copia-type" evidence="1">
    <location>
        <begin position="36"/>
        <end position="176"/>
    </location>
</feature>
<evidence type="ECO:0000313" key="3">
    <source>
        <dbReference type="Proteomes" id="UP001295423"/>
    </source>
</evidence>
<keyword evidence="3" id="KW-1185">Reference proteome</keyword>
<dbReference type="InterPro" id="IPR013103">
    <property type="entry name" value="RVT_2"/>
</dbReference>
<organism evidence="2 3">
    <name type="scientific">Cylindrotheca closterium</name>
    <dbReference type="NCBI Taxonomy" id="2856"/>
    <lineage>
        <taxon>Eukaryota</taxon>
        <taxon>Sar</taxon>
        <taxon>Stramenopiles</taxon>
        <taxon>Ochrophyta</taxon>
        <taxon>Bacillariophyta</taxon>
        <taxon>Bacillariophyceae</taxon>
        <taxon>Bacillariophycidae</taxon>
        <taxon>Bacillariales</taxon>
        <taxon>Bacillariaceae</taxon>
        <taxon>Cylindrotheca</taxon>
    </lineage>
</organism>
<reference evidence="2" key="1">
    <citation type="submission" date="2023-08" db="EMBL/GenBank/DDBJ databases">
        <authorList>
            <person name="Audoor S."/>
            <person name="Bilcke G."/>
        </authorList>
    </citation>
    <scope>NUCLEOTIDE SEQUENCE</scope>
</reference>
<protein>
    <recommendedName>
        <fullName evidence="1">Reverse transcriptase Ty1/copia-type domain-containing protein</fullName>
    </recommendedName>
</protein>
<dbReference type="SUPFAM" id="SSF56672">
    <property type="entry name" value="DNA/RNA polymerases"/>
    <property type="match status" value="1"/>
</dbReference>
<name>A0AAD2PY32_9STRA</name>
<evidence type="ECO:0000313" key="2">
    <source>
        <dbReference type="EMBL" id="CAJ1969856.1"/>
    </source>
</evidence>
<dbReference type="InterPro" id="IPR043502">
    <property type="entry name" value="DNA/RNA_pol_sf"/>
</dbReference>
<gene>
    <name evidence="2" type="ORF">CYCCA115_LOCUS23918</name>
</gene>